<proteinExistence type="predicted"/>
<evidence type="ECO:0000256" key="1">
    <source>
        <dbReference type="SAM" id="MobiDB-lite"/>
    </source>
</evidence>
<gene>
    <name evidence="2" type="ORF">PLEPLA_LOCUS44650</name>
</gene>
<protein>
    <submittedName>
        <fullName evidence="2">Uncharacterized protein</fullName>
    </submittedName>
</protein>
<dbReference type="EMBL" id="CADEAL010004315">
    <property type="protein sequence ID" value="CAB1456855.1"/>
    <property type="molecule type" value="Genomic_DNA"/>
</dbReference>
<dbReference type="Proteomes" id="UP001153269">
    <property type="component" value="Unassembled WGS sequence"/>
</dbReference>
<name>A0A9N7ZA85_PLEPL</name>
<sequence>MGREALKGEISEGERKGSMRNGVLGETNGREVEFGVSIDDLHELSSNTALMNLRSVGHGRVRGHSEDSSLTFGTLSH</sequence>
<organism evidence="2 3">
    <name type="scientific">Pleuronectes platessa</name>
    <name type="common">European plaice</name>
    <dbReference type="NCBI Taxonomy" id="8262"/>
    <lineage>
        <taxon>Eukaryota</taxon>
        <taxon>Metazoa</taxon>
        <taxon>Chordata</taxon>
        <taxon>Craniata</taxon>
        <taxon>Vertebrata</taxon>
        <taxon>Euteleostomi</taxon>
        <taxon>Actinopterygii</taxon>
        <taxon>Neopterygii</taxon>
        <taxon>Teleostei</taxon>
        <taxon>Neoteleostei</taxon>
        <taxon>Acanthomorphata</taxon>
        <taxon>Carangaria</taxon>
        <taxon>Pleuronectiformes</taxon>
        <taxon>Pleuronectoidei</taxon>
        <taxon>Pleuronectidae</taxon>
        <taxon>Pleuronectes</taxon>
    </lineage>
</organism>
<comment type="caution">
    <text evidence="2">The sequence shown here is derived from an EMBL/GenBank/DDBJ whole genome shotgun (WGS) entry which is preliminary data.</text>
</comment>
<reference evidence="2" key="1">
    <citation type="submission" date="2020-03" db="EMBL/GenBank/DDBJ databases">
        <authorList>
            <person name="Weist P."/>
        </authorList>
    </citation>
    <scope>NUCLEOTIDE SEQUENCE</scope>
</reference>
<keyword evidence="3" id="KW-1185">Reference proteome</keyword>
<feature type="region of interest" description="Disordered" evidence="1">
    <location>
        <begin position="1"/>
        <end position="25"/>
    </location>
</feature>
<accession>A0A9N7ZA85</accession>
<feature type="compositionally biased region" description="Basic and acidic residues" evidence="1">
    <location>
        <begin position="1"/>
        <end position="17"/>
    </location>
</feature>
<evidence type="ECO:0000313" key="2">
    <source>
        <dbReference type="EMBL" id="CAB1456855.1"/>
    </source>
</evidence>
<evidence type="ECO:0000313" key="3">
    <source>
        <dbReference type="Proteomes" id="UP001153269"/>
    </source>
</evidence>
<dbReference type="AlphaFoldDB" id="A0A9N7ZA85"/>